<evidence type="ECO:0000256" key="6">
    <source>
        <dbReference type="HAMAP-Rule" id="MF_00031"/>
    </source>
</evidence>
<dbReference type="Pfam" id="PF14520">
    <property type="entry name" value="HHH_5"/>
    <property type="match status" value="1"/>
</dbReference>
<organism evidence="8 9">
    <name type="scientific">Caldovatus aquaticus</name>
    <dbReference type="NCBI Taxonomy" id="2865671"/>
    <lineage>
        <taxon>Bacteria</taxon>
        <taxon>Pseudomonadati</taxon>
        <taxon>Pseudomonadota</taxon>
        <taxon>Alphaproteobacteria</taxon>
        <taxon>Acetobacterales</taxon>
        <taxon>Roseomonadaceae</taxon>
        <taxon>Caldovatus</taxon>
    </lineage>
</organism>
<dbReference type="InterPro" id="IPR000085">
    <property type="entry name" value="RuvA"/>
</dbReference>
<feature type="domain" description="Helix-hairpin-helix DNA-binding motif class 1" evidence="7">
    <location>
        <begin position="108"/>
        <end position="127"/>
    </location>
</feature>
<keyword evidence="3 6" id="KW-0238">DNA-binding</keyword>
<dbReference type="SUPFAM" id="SSF46929">
    <property type="entry name" value="DNA helicase RuvA subunit, C-terminal domain"/>
    <property type="match status" value="1"/>
</dbReference>
<name>A0ABS7F363_9PROT</name>
<evidence type="ECO:0000256" key="5">
    <source>
        <dbReference type="ARBA" id="ARBA00023204"/>
    </source>
</evidence>
<dbReference type="InterPro" id="IPR013849">
    <property type="entry name" value="DNA_helicase_Holl-junc_RuvA_I"/>
</dbReference>
<dbReference type="Gene3D" id="2.40.50.140">
    <property type="entry name" value="Nucleic acid-binding proteins"/>
    <property type="match status" value="1"/>
</dbReference>
<accession>A0ABS7F363</accession>
<dbReference type="SUPFAM" id="SSF47781">
    <property type="entry name" value="RuvA domain 2-like"/>
    <property type="match status" value="1"/>
</dbReference>
<keyword evidence="2 6" id="KW-0227">DNA damage</keyword>
<gene>
    <name evidence="6 8" type="primary">ruvA</name>
    <name evidence="8" type="ORF">K1J50_11170</name>
</gene>
<comment type="subcellular location">
    <subcellularLocation>
        <location evidence="6">Cytoplasm</location>
    </subcellularLocation>
</comment>
<dbReference type="SUPFAM" id="SSF50249">
    <property type="entry name" value="Nucleic acid-binding proteins"/>
    <property type="match status" value="1"/>
</dbReference>
<evidence type="ECO:0000256" key="4">
    <source>
        <dbReference type="ARBA" id="ARBA00023172"/>
    </source>
</evidence>
<dbReference type="NCBIfam" id="TIGR00084">
    <property type="entry name" value="ruvA"/>
    <property type="match status" value="1"/>
</dbReference>
<comment type="similarity">
    <text evidence="6">Belongs to the RuvA family.</text>
</comment>
<feature type="region of interest" description="Domain I" evidence="6">
    <location>
        <begin position="1"/>
        <end position="64"/>
    </location>
</feature>
<dbReference type="InterPro" id="IPR010994">
    <property type="entry name" value="RuvA_2-like"/>
</dbReference>
<proteinExistence type="inferred from homology"/>
<dbReference type="SMART" id="SM00278">
    <property type="entry name" value="HhH1"/>
    <property type="match status" value="2"/>
</dbReference>
<dbReference type="RefSeq" id="WP_220117795.1">
    <property type="nucleotide sequence ID" value="NZ_JAHZUY010000028.1"/>
</dbReference>
<feature type="domain" description="Helix-hairpin-helix DNA-binding motif class 1" evidence="7">
    <location>
        <begin position="73"/>
        <end position="92"/>
    </location>
</feature>
<comment type="caution">
    <text evidence="6">Lacks conserved residue(s) required for the propagation of feature annotation.</text>
</comment>
<evidence type="ECO:0000256" key="1">
    <source>
        <dbReference type="ARBA" id="ARBA00022490"/>
    </source>
</evidence>
<reference evidence="8 9" key="1">
    <citation type="submission" date="2021-08" db="EMBL/GenBank/DDBJ databases">
        <title>Caldovatus sediminis gen. nov., sp. nov., a moderately thermophilic bacterium isolated from a hot spring.</title>
        <authorList>
            <person name="Hu C.-J."/>
            <person name="Li W.-J."/>
            <person name="Xian W.-D."/>
        </authorList>
    </citation>
    <scope>NUCLEOTIDE SEQUENCE [LARGE SCALE GENOMIC DNA]</scope>
    <source>
        <strain evidence="8 9">SYSU G05006</strain>
    </source>
</reference>
<dbReference type="Proteomes" id="UP001519924">
    <property type="component" value="Unassembled WGS sequence"/>
</dbReference>
<keyword evidence="5 6" id="KW-0234">DNA repair</keyword>
<keyword evidence="1 6" id="KW-0963">Cytoplasm</keyword>
<sequence>MIGKLTGRLDGVVEGGCILDVGGVGYLLSCSSRTIAALPPPPATGTVLVETQVREDAIVLYGFAEESERACFRALTRVQGVGPTLALAVLSALSPDELAQAIRTGDKASLGRAKGVGPKLASRLLTELRDWAGAQARGRGPGIGAGGPAGPEMAPGVEADAVSALLNLGWKRPEAAAAVARAIGRLGEDAPLASVIRDSLKELSNR</sequence>
<dbReference type="Pfam" id="PF01330">
    <property type="entry name" value="RuvA_N"/>
    <property type="match status" value="1"/>
</dbReference>
<dbReference type="Pfam" id="PF07499">
    <property type="entry name" value="RuvA_C"/>
    <property type="match status" value="1"/>
</dbReference>
<evidence type="ECO:0000256" key="2">
    <source>
        <dbReference type="ARBA" id="ARBA00022763"/>
    </source>
</evidence>
<dbReference type="InterPro" id="IPR012340">
    <property type="entry name" value="NA-bd_OB-fold"/>
</dbReference>
<comment type="function">
    <text evidence="6">The RuvA-RuvB-RuvC complex processes Holliday junction (HJ) DNA during genetic recombination and DNA repair, while the RuvA-RuvB complex plays an important role in the rescue of blocked DNA replication forks via replication fork reversal (RFR). RuvA specifically binds to HJ cruciform DNA, conferring on it an open structure. The RuvB hexamer acts as an ATP-dependent pump, pulling dsDNA into and through the RuvAB complex. HJ branch migration allows RuvC to scan DNA until it finds its consensus sequence, where it cleaves and resolves the cruciform DNA.</text>
</comment>
<dbReference type="InterPro" id="IPR036267">
    <property type="entry name" value="RuvA_C_sf"/>
</dbReference>
<comment type="domain">
    <text evidence="6">Has three domains with a flexible linker between the domains II and III and assumes an 'L' shape. Domain III is highly mobile and contacts RuvB.</text>
</comment>
<comment type="subunit">
    <text evidence="6">Homotetramer. Forms an RuvA(8)-RuvB(12)-Holliday junction (HJ) complex. HJ DNA is sandwiched between 2 RuvA tetramers; dsDNA enters through RuvA and exits via RuvB. An RuvB hexamer assembles on each DNA strand where it exits the tetramer. Each RuvB hexamer is contacted by two RuvA subunits (via domain III) on 2 adjacent RuvB subunits; this complex drives branch migration. In the full resolvosome a probable DNA-RuvA(4)-RuvB(12)-RuvC(2) complex forms which resolves the HJ.</text>
</comment>
<keyword evidence="9" id="KW-1185">Reference proteome</keyword>
<keyword evidence="4 6" id="KW-0233">DNA recombination</keyword>
<dbReference type="InterPro" id="IPR003583">
    <property type="entry name" value="Hlx-hairpin-Hlx_DNA-bd_motif"/>
</dbReference>
<evidence type="ECO:0000313" key="9">
    <source>
        <dbReference type="Proteomes" id="UP001519924"/>
    </source>
</evidence>
<dbReference type="Gene3D" id="1.10.8.10">
    <property type="entry name" value="DNA helicase RuvA subunit, C-terminal domain"/>
    <property type="match status" value="1"/>
</dbReference>
<protein>
    <recommendedName>
        <fullName evidence="6">Holliday junction branch migration complex subunit RuvA</fullName>
    </recommendedName>
</protein>
<evidence type="ECO:0000259" key="7">
    <source>
        <dbReference type="SMART" id="SM00278"/>
    </source>
</evidence>
<dbReference type="HAMAP" id="MF_00031">
    <property type="entry name" value="DNA_HJ_migration_RuvA"/>
    <property type="match status" value="1"/>
</dbReference>
<dbReference type="Gene3D" id="1.10.150.20">
    <property type="entry name" value="5' to 3' exonuclease, C-terminal subdomain"/>
    <property type="match status" value="1"/>
</dbReference>
<comment type="caution">
    <text evidence="8">The sequence shown here is derived from an EMBL/GenBank/DDBJ whole genome shotgun (WGS) entry which is preliminary data.</text>
</comment>
<evidence type="ECO:0000313" key="8">
    <source>
        <dbReference type="EMBL" id="MBW8270047.1"/>
    </source>
</evidence>
<evidence type="ECO:0000256" key="3">
    <source>
        <dbReference type="ARBA" id="ARBA00023125"/>
    </source>
</evidence>
<feature type="region of interest" description="Domain III" evidence="6">
    <location>
        <begin position="157"/>
        <end position="206"/>
    </location>
</feature>
<dbReference type="EMBL" id="JAHZUY010000028">
    <property type="protein sequence ID" value="MBW8270047.1"/>
    <property type="molecule type" value="Genomic_DNA"/>
</dbReference>
<dbReference type="InterPro" id="IPR011114">
    <property type="entry name" value="RuvA_C"/>
</dbReference>